<evidence type="ECO:0000313" key="2">
    <source>
        <dbReference type="Proteomes" id="UP001419268"/>
    </source>
</evidence>
<keyword evidence="2" id="KW-1185">Reference proteome</keyword>
<protein>
    <submittedName>
        <fullName evidence="1">Uncharacterized protein</fullName>
    </submittedName>
</protein>
<gene>
    <name evidence="1" type="ORF">Scep_030357</name>
</gene>
<organism evidence="1 2">
    <name type="scientific">Stephania cephalantha</name>
    <dbReference type="NCBI Taxonomy" id="152367"/>
    <lineage>
        <taxon>Eukaryota</taxon>
        <taxon>Viridiplantae</taxon>
        <taxon>Streptophyta</taxon>
        <taxon>Embryophyta</taxon>
        <taxon>Tracheophyta</taxon>
        <taxon>Spermatophyta</taxon>
        <taxon>Magnoliopsida</taxon>
        <taxon>Ranunculales</taxon>
        <taxon>Menispermaceae</taxon>
        <taxon>Menispermoideae</taxon>
        <taxon>Cissampelideae</taxon>
        <taxon>Stephania</taxon>
    </lineage>
</organism>
<proteinExistence type="predicted"/>
<comment type="caution">
    <text evidence="1">The sequence shown here is derived from an EMBL/GenBank/DDBJ whole genome shotgun (WGS) entry which is preliminary data.</text>
</comment>
<sequence>MPSQQPPKSAILSIFFRGGIVVAEDVEERLKAVLNMAELEYPKGHVYVIRSLTKRKRRYDDPGANTSREPMVRHLELDAVVQRLAQFVAYLQSQLGIRMDFRASTSQALPPPPHRSITNRLGWIQLVHHSSNMMMKGTSKIG</sequence>
<accession>A0AAP0DZM0</accession>
<dbReference type="Proteomes" id="UP001419268">
    <property type="component" value="Unassembled WGS sequence"/>
</dbReference>
<name>A0AAP0DZM0_9MAGN</name>
<dbReference type="EMBL" id="JBBNAG010000013">
    <property type="protein sequence ID" value="KAK9083886.1"/>
    <property type="molecule type" value="Genomic_DNA"/>
</dbReference>
<reference evidence="1 2" key="1">
    <citation type="submission" date="2024-01" db="EMBL/GenBank/DDBJ databases">
        <title>Genome assemblies of Stephania.</title>
        <authorList>
            <person name="Yang L."/>
        </authorList>
    </citation>
    <scope>NUCLEOTIDE SEQUENCE [LARGE SCALE GENOMIC DNA]</scope>
    <source>
        <strain evidence="1">JXDWG</strain>
        <tissue evidence="1">Leaf</tissue>
    </source>
</reference>
<evidence type="ECO:0000313" key="1">
    <source>
        <dbReference type="EMBL" id="KAK9083886.1"/>
    </source>
</evidence>
<dbReference type="AlphaFoldDB" id="A0AAP0DZM0"/>